<name>A0A495JPD3_9ACTN</name>
<accession>A0A495JPD3</accession>
<dbReference type="SUPFAM" id="SSF54593">
    <property type="entry name" value="Glyoxalase/Bleomycin resistance protein/Dihydroxybiphenyl dioxygenase"/>
    <property type="match status" value="1"/>
</dbReference>
<dbReference type="AlphaFoldDB" id="A0A495JPD3"/>
<keyword evidence="3" id="KW-1185">Reference proteome</keyword>
<evidence type="ECO:0000259" key="1">
    <source>
        <dbReference type="Pfam" id="PF18029"/>
    </source>
</evidence>
<evidence type="ECO:0000313" key="3">
    <source>
        <dbReference type="Proteomes" id="UP000277671"/>
    </source>
</evidence>
<dbReference type="InterPro" id="IPR041581">
    <property type="entry name" value="Glyoxalase_6"/>
</dbReference>
<dbReference type="PANTHER" id="PTHR35908">
    <property type="entry name" value="HYPOTHETICAL FUSION PROTEIN"/>
    <property type="match status" value="1"/>
</dbReference>
<dbReference type="RefSeq" id="WP_121162587.1">
    <property type="nucleotide sequence ID" value="NZ_RBKT01000001.1"/>
</dbReference>
<sequence>MSTRIQVAFDAADPHTLARFWAEALRYQQEDHSALVAQLLAGGLLKETEVIEIDGRRAFRDVATCVDVDGVGPRLFFQRVPEPKTAKNRVHLDLQVGAAEAPAEVERLVALGATVAWTTSDRGPTTTTLLDPEGNELCVS</sequence>
<dbReference type="InterPro" id="IPR029068">
    <property type="entry name" value="Glyas_Bleomycin-R_OHBP_Dase"/>
</dbReference>
<feature type="domain" description="Glyoxalase-like" evidence="1">
    <location>
        <begin position="6"/>
        <end position="139"/>
    </location>
</feature>
<comment type="caution">
    <text evidence="2">The sequence shown here is derived from an EMBL/GenBank/DDBJ whole genome shotgun (WGS) entry which is preliminary data.</text>
</comment>
<dbReference type="EMBL" id="RBKT01000001">
    <property type="protein sequence ID" value="RKR90860.1"/>
    <property type="molecule type" value="Genomic_DNA"/>
</dbReference>
<gene>
    <name evidence="2" type="ORF">BDK92_5244</name>
</gene>
<dbReference type="PANTHER" id="PTHR35908:SF1">
    <property type="entry name" value="CONSERVED PROTEIN"/>
    <property type="match status" value="1"/>
</dbReference>
<organism evidence="2 3">
    <name type="scientific">Micromonospora pisi</name>
    <dbReference type="NCBI Taxonomy" id="589240"/>
    <lineage>
        <taxon>Bacteria</taxon>
        <taxon>Bacillati</taxon>
        <taxon>Actinomycetota</taxon>
        <taxon>Actinomycetes</taxon>
        <taxon>Micromonosporales</taxon>
        <taxon>Micromonosporaceae</taxon>
        <taxon>Micromonospora</taxon>
    </lineage>
</organism>
<proteinExistence type="predicted"/>
<dbReference type="Pfam" id="PF18029">
    <property type="entry name" value="Glyoxalase_6"/>
    <property type="match status" value="1"/>
</dbReference>
<dbReference type="Proteomes" id="UP000277671">
    <property type="component" value="Unassembled WGS sequence"/>
</dbReference>
<protein>
    <recommendedName>
        <fullName evidence="1">Glyoxalase-like domain-containing protein</fullName>
    </recommendedName>
</protein>
<dbReference type="OrthoDB" id="3212826at2"/>
<reference evidence="2 3" key="1">
    <citation type="submission" date="2018-10" db="EMBL/GenBank/DDBJ databases">
        <title>Sequencing the genomes of 1000 actinobacteria strains.</title>
        <authorList>
            <person name="Klenk H.-P."/>
        </authorList>
    </citation>
    <scope>NUCLEOTIDE SEQUENCE [LARGE SCALE GENOMIC DNA]</scope>
    <source>
        <strain evidence="2 3">DSM 45175</strain>
    </source>
</reference>
<dbReference type="Gene3D" id="3.10.180.10">
    <property type="entry name" value="2,3-Dihydroxybiphenyl 1,2-Dioxygenase, domain 1"/>
    <property type="match status" value="1"/>
</dbReference>
<evidence type="ECO:0000313" key="2">
    <source>
        <dbReference type="EMBL" id="RKR90860.1"/>
    </source>
</evidence>